<keyword evidence="4" id="KW-1185">Reference proteome</keyword>
<dbReference type="EMBL" id="FOAS01000007">
    <property type="protein sequence ID" value="SEL05994.1"/>
    <property type="molecule type" value="Genomic_DNA"/>
</dbReference>
<dbReference type="Proteomes" id="UP000185766">
    <property type="component" value="Unassembled WGS sequence"/>
</dbReference>
<evidence type="ECO:0000256" key="1">
    <source>
        <dbReference type="SAM" id="Coils"/>
    </source>
</evidence>
<dbReference type="RefSeq" id="WP_074867353.1">
    <property type="nucleotide sequence ID" value="NZ_FOAS01000007.1"/>
</dbReference>
<name>A0A1H7M467_9GAMM</name>
<evidence type="ECO:0000313" key="4">
    <source>
        <dbReference type="Proteomes" id="UP000185766"/>
    </source>
</evidence>
<accession>A0A1H7M467</accession>
<dbReference type="InterPro" id="IPR055259">
    <property type="entry name" value="YkvP/CgeB_Glyco_trans-like"/>
</dbReference>
<feature type="coiled-coil region" evidence="1">
    <location>
        <begin position="243"/>
        <end position="270"/>
    </location>
</feature>
<keyword evidence="1" id="KW-0175">Coiled coil</keyword>
<dbReference type="Pfam" id="PF13524">
    <property type="entry name" value="Glyco_trans_1_2"/>
    <property type="match status" value="1"/>
</dbReference>
<proteinExistence type="predicted"/>
<evidence type="ECO:0000259" key="2">
    <source>
        <dbReference type="Pfam" id="PF13524"/>
    </source>
</evidence>
<dbReference type="SUPFAM" id="SSF53756">
    <property type="entry name" value="UDP-Glycosyltransferase/glycogen phosphorylase"/>
    <property type="match status" value="1"/>
</dbReference>
<dbReference type="Gene3D" id="3.40.50.2000">
    <property type="entry name" value="Glycogen Phosphorylase B"/>
    <property type="match status" value="1"/>
</dbReference>
<reference evidence="3 4" key="1">
    <citation type="submission" date="2016-10" db="EMBL/GenBank/DDBJ databases">
        <authorList>
            <person name="de Groot N.N."/>
        </authorList>
    </citation>
    <scope>NUCLEOTIDE SEQUENCE [LARGE SCALE GENOMIC DNA]</scope>
    <source>
        <strain evidence="3 4">JCM 19513</strain>
    </source>
</reference>
<evidence type="ECO:0000313" key="3">
    <source>
        <dbReference type="EMBL" id="SEL05994.1"/>
    </source>
</evidence>
<feature type="domain" description="Spore protein YkvP/CgeB glycosyl transferase-like" evidence="2">
    <location>
        <begin position="187"/>
        <end position="291"/>
    </location>
</feature>
<dbReference type="AlphaFoldDB" id="A0A1H7M467"/>
<dbReference type="GO" id="GO:0016740">
    <property type="term" value="F:transferase activity"/>
    <property type="evidence" value="ECO:0007669"/>
    <property type="project" value="UniProtKB-KW"/>
</dbReference>
<gene>
    <name evidence="3" type="ORF">SAMN05216214_107211</name>
</gene>
<sequence length="319" mass="36723">MRVLVLTAAAREPDFSAVYQGLSECLDVDLRVLAKPQQRHLRRYLRGLELQSYQRILLDLPFKHVVSQASLLARLPGLLIYEEDACQNYLATSKWRGEFSRFYRQLPSARLVVTGASVAQRLRAEGFDAVFMPKGYAASLLFNEQGARDIELGFVGRTASRDYAGRKAMLESLAAVEPLQLLRTEPGVDYRRILNRIRYFVSADVGLGEYMAKNFEAMACGCVLLAWRQGVEEEMIGLQHNEHLLLYSSLDELREQLERLRREPRLAERLACAGQAFVARELSHERLARRLALMLREPWPTLPALRRWQRLRSLFVWRS</sequence>
<protein>
    <submittedName>
        <fullName evidence="3">Glycosyl transferases group 1</fullName>
    </submittedName>
</protein>
<organism evidence="3 4">
    <name type="scientific">Atopomonas hussainii</name>
    <dbReference type="NCBI Taxonomy" id="1429083"/>
    <lineage>
        <taxon>Bacteria</taxon>
        <taxon>Pseudomonadati</taxon>
        <taxon>Pseudomonadota</taxon>
        <taxon>Gammaproteobacteria</taxon>
        <taxon>Pseudomonadales</taxon>
        <taxon>Pseudomonadaceae</taxon>
        <taxon>Atopomonas</taxon>
    </lineage>
</organism>
<keyword evidence="3" id="KW-0808">Transferase</keyword>